<dbReference type="OrthoDB" id="4874416at2759"/>
<feature type="non-terminal residue" evidence="1">
    <location>
        <position position="1"/>
    </location>
</feature>
<organism evidence="1 2">
    <name type="scientific">Hypocrea atroviridis (strain ATCC 20476 / IMI 206040)</name>
    <name type="common">Trichoderma atroviride</name>
    <dbReference type="NCBI Taxonomy" id="452589"/>
    <lineage>
        <taxon>Eukaryota</taxon>
        <taxon>Fungi</taxon>
        <taxon>Dikarya</taxon>
        <taxon>Ascomycota</taxon>
        <taxon>Pezizomycotina</taxon>
        <taxon>Sordariomycetes</taxon>
        <taxon>Hypocreomycetidae</taxon>
        <taxon>Hypocreales</taxon>
        <taxon>Hypocreaceae</taxon>
        <taxon>Trichoderma</taxon>
    </lineage>
</organism>
<sequence length="79" mass="8171">SVAWIGGQNPCGTGLTLIAENGANPCGAKFPLENGFSYYLENCGGSPLQLFNSDGSFNSNCNPSHATFNCAAVQTYTCG</sequence>
<dbReference type="AlphaFoldDB" id="G9NEW5"/>
<dbReference type="EMBL" id="ABDG02000012">
    <property type="protein sequence ID" value="EHK50846.1"/>
    <property type="molecule type" value="Genomic_DNA"/>
</dbReference>
<protein>
    <submittedName>
        <fullName evidence="1">Uncharacterized protein</fullName>
    </submittedName>
</protein>
<name>G9NEW5_HYPAI</name>
<dbReference type="HOGENOM" id="CLU_172698_0_0_1"/>
<reference evidence="1 2" key="1">
    <citation type="journal article" date="2011" name="Genome Biol.">
        <title>Comparative genome sequence analysis underscores mycoparasitism as the ancestral life style of Trichoderma.</title>
        <authorList>
            <person name="Kubicek C.P."/>
            <person name="Herrera-Estrella A."/>
            <person name="Seidl-Seiboth V."/>
            <person name="Martinez D.A."/>
            <person name="Druzhinina I.S."/>
            <person name="Thon M."/>
            <person name="Zeilinger S."/>
            <person name="Casas-Flores S."/>
            <person name="Horwitz B.A."/>
            <person name="Mukherjee P.K."/>
            <person name="Mukherjee M."/>
            <person name="Kredics L."/>
            <person name="Alcaraz L.D."/>
            <person name="Aerts A."/>
            <person name="Antal Z."/>
            <person name="Atanasova L."/>
            <person name="Cervantes-Badillo M.G."/>
            <person name="Challacombe J."/>
            <person name="Chertkov O."/>
            <person name="McCluskey K."/>
            <person name="Coulpier F."/>
            <person name="Deshpande N."/>
            <person name="von Doehren H."/>
            <person name="Ebbole D.J."/>
            <person name="Esquivel-Naranjo E.U."/>
            <person name="Fekete E."/>
            <person name="Flipphi M."/>
            <person name="Glaser F."/>
            <person name="Gomez-Rodriguez E.Y."/>
            <person name="Gruber S."/>
            <person name="Han C."/>
            <person name="Henrissat B."/>
            <person name="Hermosa R."/>
            <person name="Hernandez-Onate M."/>
            <person name="Karaffa L."/>
            <person name="Kosti I."/>
            <person name="Le Crom S."/>
            <person name="Lindquist E."/>
            <person name="Lucas S."/>
            <person name="Luebeck M."/>
            <person name="Luebeck P.S."/>
            <person name="Margeot A."/>
            <person name="Metz B."/>
            <person name="Misra M."/>
            <person name="Nevalainen H."/>
            <person name="Omann M."/>
            <person name="Packer N."/>
            <person name="Perrone G."/>
            <person name="Uresti-Rivera E.E."/>
            <person name="Salamov A."/>
            <person name="Schmoll M."/>
            <person name="Seiboth B."/>
            <person name="Shapiro H."/>
            <person name="Sukno S."/>
            <person name="Tamayo-Ramos J.A."/>
            <person name="Tisch D."/>
            <person name="Wiest A."/>
            <person name="Wilkinson H.H."/>
            <person name="Zhang M."/>
            <person name="Coutinho P.M."/>
            <person name="Kenerley C.M."/>
            <person name="Monte E."/>
            <person name="Baker S.E."/>
            <person name="Grigoriev I.V."/>
        </authorList>
    </citation>
    <scope>NUCLEOTIDE SEQUENCE [LARGE SCALE GENOMIC DNA]</scope>
    <source>
        <strain evidence="2">ATCC 20476 / IMI 206040</strain>
    </source>
</reference>
<comment type="caution">
    <text evidence="1">The sequence shown here is derived from an EMBL/GenBank/DDBJ whole genome shotgun (WGS) entry which is preliminary data.</text>
</comment>
<accession>G9NEW5</accession>
<evidence type="ECO:0000313" key="2">
    <source>
        <dbReference type="Proteomes" id="UP000005426"/>
    </source>
</evidence>
<dbReference type="Proteomes" id="UP000005426">
    <property type="component" value="Unassembled WGS sequence"/>
</dbReference>
<proteinExistence type="predicted"/>
<evidence type="ECO:0000313" key="1">
    <source>
        <dbReference type="EMBL" id="EHK50846.1"/>
    </source>
</evidence>
<gene>
    <name evidence="1" type="ORF">TRIATDRAFT_54629</name>
</gene>
<keyword evidence="2" id="KW-1185">Reference proteome</keyword>